<gene>
    <name evidence="7" type="ORF">MGSAQ_001348</name>
</gene>
<accession>A0A1B6NUL7</accession>
<dbReference type="EMBL" id="AYSL01000720">
    <property type="protein sequence ID" value="KTF07156.1"/>
    <property type="molecule type" value="Genomic_DNA"/>
</dbReference>
<evidence type="ECO:0000313" key="7">
    <source>
        <dbReference type="EMBL" id="KTF07156.1"/>
    </source>
</evidence>
<evidence type="ECO:0000256" key="6">
    <source>
        <dbReference type="SAM" id="Phobius"/>
    </source>
</evidence>
<dbReference type="Pfam" id="PF02690">
    <property type="entry name" value="Na_Pi_cotrans"/>
    <property type="match status" value="1"/>
</dbReference>
<evidence type="ECO:0000256" key="2">
    <source>
        <dbReference type="ARBA" id="ARBA00022475"/>
    </source>
</evidence>
<protein>
    <submittedName>
        <fullName evidence="7">Uncharacterized protein</fullName>
    </submittedName>
</protein>
<evidence type="ECO:0000256" key="1">
    <source>
        <dbReference type="ARBA" id="ARBA00004651"/>
    </source>
</evidence>
<comment type="subcellular location">
    <subcellularLocation>
        <location evidence="1">Cell membrane</location>
        <topology evidence="1">Multi-pass membrane protein</topology>
    </subcellularLocation>
</comment>
<evidence type="ECO:0000256" key="4">
    <source>
        <dbReference type="ARBA" id="ARBA00022989"/>
    </source>
</evidence>
<keyword evidence="2" id="KW-1003">Cell membrane</keyword>
<keyword evidence="5 6" id="KW-0472">Membrane</keyword>
<organism evidence="7">
    <name type="scientific">marine sediment metagenome</name>
    <dbReference type="NCBI Taxonomy" id="412755"/>
    <lineage>
        <taxon>unclassified sequences</taxon>
        <taxon>metagenomes</taxon>
        <taxon>ecological metagenomes</taxon>
    </lineage>
</organism>
<keyword evidence="3 6" id="KW-0812">Transmembrane</keyword>
<proteinExistence type="predicted"/>
<dbReference type="AlphaFoldDB" id="A0A1B6NUL7"/>
<evidence type="ECO:0000256" key="5">
    <source>
        <dbReference type="ARBA" id="ARBA00023136"/>
    </source>
</evidence>
<comment type="caution">
    <text evidence="7">The sequence shown here is derived from an EMBL/GenBank/DDBJ whole genome shotgun (WGS) entry which is preliminary data.</text>
</comment>
<sequence>MASLLAFIQIGGAVALLLFGLGLVRDGATKAFGLRLKTAIGLGTRTGGGPSSSGLVATLGLQSSTATALLTASSSIAA</sequence>
<evidence type="ECO:0000256" key="3">
    <source>
        <dbReference type="ARBA" id="ARBA00022692"/>
    </source>
</evidence>
<reference evidence="7" key="1">
    <citation type="submission" date="2013-11" db="EMBL/GenBank/DDBJ databases">
        <title>Microbial diversity, functional groups and degradation webs in Northern and Southern Mediterranean and Red Sea marine crude oil polluted sites.</title>
        <authorList>
            <person name="Daffonchio D."/>
            <person name="Mapelli F."/>
            <person name="Ferrer M."/>
            <person name="Richter M."/>
            <person name="Cherif A."/>
            <person name="Malkawi H.I."/>
            <person name="Yakimov M.M."/>
            <person name="Abdel-Fattah Y.R."/>
            <person name="Blaghen M."/>
            <person name="Golyshin P.N."/>
            <person name="Kalogerakis N."/>
            <person name="Boon N."/>
            <person name="Magagnini M."/>
            <person name="Fava F."/>
        </authorList>
    </citation>
    <scope>NUCLEOTIDE SEQUENCE</scope>
</reference>
<feature type="transmembrane region" description="Helical" evidence="6">
    <location>
        <begin position="6"/>
        <end position="24"/>
    </location>
</feature>
<feature type="non-terminal residue" evidence="7">
    <location>
        <position position="78"/>
    </location>
</feature>
<name>A0A1B6NUL7_9ZZZZ</name>
<dbReference type="InterPro" id="IPR003841">
    <property type="entry name" value="Na/Pi_transpt"/>
</dbReference>
<keyword evidence="4 6" id="KW-1133">Transmembrane helix</keyword>